<dbReference type="SUPFAM" id="SSF89447">
    <property type="entry name" value="AbrB/MazE/MraZ-like"/>
    <property type="match status" value="1"/>
</dbReference>
<gene>
    <name evidence="2" type="ORF">KZ820_05560</name>
</gene>
<accession>A0ABS7BKR3</accession>
<dbReference type="RefSeq" id="WP_219747586.1">
    <property type="nucleotide sequence ID" value="NZ_JAHXZN010000001.1"/>
</dbReference>
<organism evidence="2 3">
    <name type="scientific">Sphingomonas citri</name>
    <dbReference type="NCBI Taxonomy" id="2862499"/>
    <lineage>
        <taxon>Bacteria</taxon>
        <taxon>Pseudomonadati</taxon>
        <taxon>Pseudomonadota</taxon>
        <taxon>Alphaproteobacteria</taxon>
        <taxon>Sphingomonadales</taxon>
        <taxon>Sphingomonadaceae</taxon>
        <taxon>Sphingomonas</taxon>
    </lineage>
</organism>
<dbReference type="InterPro" id="IPR007159">
    <property type="entry name" value="SpoVT-AbrB_dom"/>
</dbReference>
<proteinExistence type="predicted"/>
<evidence type="ECO:0000259" key="1">
    <source>
        <dbReference type="SMART" id="SM00966"/>
    </source>
</evidence>
<dbReference type="EMBL" id="JAHXZN010000001">
    <property type="protein sequence ID" value="MBW6530197.1"/>
    <property type="molecule type" value="Genomic_DNA"/>
</dbReference>
<dbReference type="NCBIfam" id="TIGR01439">
    <property type="entry name" value="lp_hng_hel_AbrB"/>
    <property type="match status" value="1"/>
</dbReference>
<dbReference type="Proteomes" id="UP000759103">
    <property type="component" value="Unassembled WGS sequence"/>
</dbReference>
<name>A0ABS7BKR3_9SPHN</name>
<evidence type="ECO:0000313" key="3">
    <source>
        <dbReference type="Proteomes" id="UP000759103"/>
    </source>
</evidence>
<dbReference type="Pfam" id="PF04014">
    <property type="entry name" value="MazE_antitoxin"/>
    <property type="match status" value="1"/>
</dbReference>
<comment type="caution">
    <text evidence="2">The sequence shown here is derived from an EMBL/GenBank/DDBJ whole genome shotgun (WGS) entry which is preliminary data.</text>
</comment>
<keyword evidence="2" id="KW-0238">DNA-binding</keyword>
<feature type="domain" description="SpoVT-AbrB" evidence="1">
    <location>
        <begin position="5"/>
        <end position="50"/>
    </location>
</feature>
<keyword evidence="3" id="KW-1185">Reference proteome</keyword>
<dbReference type="GO" id="GO:0003677">
    <property type="term" value="F:DNA binding"/>
    <property type="evidence" value="ECO:0007669"/>
    <property type="project" value="UniProtKB-KW"/>
</dbReference>
<reference evidence="2 3" key="1">
    <citation type="submission" date="2021-07" db="EMBL/GenBank/DDBJ databases">
        <title>Sphingomonas sp.</title>
        <authorList>
            <person name="Feng G."/>
            <person name="Li J."/>
            <person name="Pan M."/>
        </authorList>
    </citation>
    <scope>NUCLEOTIDE SEQUENCE [LARGE SCALE GENOMIC DNA]</scope>
    <source>
        <strain evidence="2 3">RRHST34</strain>
    </source>
</reference>
<evidence type="ECO:0000313" key="2">
    <source>
        <dbReference type="EMBL" id="MBW6530197.1"/>
    </source>
</evidence>
<dbReference type="Gene3D" id="2.10.260.10">
    <property type="match status" value="1"/>
</dbReference>
<dbReference type="SMART" id="SM00966">
    <property type="entry name" value="SpoVT_AbrB"/>
    <property type="match status" value="1"/>
</dbReference>
<protein>
    <submittedName>
        <fullName evidence="2">AbrB/MazE/SpoVT family DNA-binding domain-containing protein</fullName>
    </submittedName>
</protein>
<dbReference type="InterPro" id="IPR037914">
    <property type="entry name" value="SpoVT-AbrB_sf"/>
</dbReference>
<sequence length="92" mass="10168">MNAITRLSDKGQVVVPKAIRDLKGWAPGLDLEVVDAGDGVLLRPRRAHKHLSVAEAVERMRAIYTHSGAPVTLEEMDEAIAEAIAERDRRTR</sequence>